<feature type="disulfide bond" evidence="12">
    <location>
        <begin position="1892"/>
        <end position="1901"/>
    </location>
</feature>
<feature type="non-terminal residue" evidence="18">
    <location>
        <position position="5292"/>
    </location>
</feature>
<dbReference type="Gene3D" id="4.10.400.10">
    <property type="entry name" value="Low-density Lipoprotein Receptor"/>
    <property type="match status" value="3"/>
</dbReference>
<dbReference type="PROSITE" id="PS51115">
    <property type="entry name" value="LAMININ_IVA"/>
    <property type="match status" value="4"/>
</dbReference>
<dbReference type="PRINTS" id="PR00261">
    <property type="entry name" value="LDLRECEPTOR"/>
</dbReference>
<feature type="disulfide bond" evidence="11">
    <location>
        <begin position="281"/>
        <end position="296"/>
    </location>
</feature>
<feature type="domain" description="Ig-like" evidence="16">
    <location>
        <begin position="5119"/>
        <end position="5200"/>
    </location>
</feature>
<dbReference type="SMART" id="SM00192">
    <property type="entry name" value="LDLa"/>
    <property type="match status" value="3"/>
</dbReference>
<feature type="domain" description="Ig-like" evidence="16">
    <location>
        <begin position="2531"/>
        <end position="2615"/>
    </location>
</feature>
<dbReference type="InterPro" id="IPR036179">
    <property type="entry name" value="Ig-like_dom_sf"/>
</dbReference>
<dbReference type="Gene3D" id="2.170.300.10">
    <property type="entry name" value="Tie2 ligand-binding domain superfamily"/>
    <property type="match status" value="1"/>
</dbReference>
<dbReference type="PROSITE" id="PS00022">
    <property type="entry name" value="EGF_1"/>
    <property type="match status" value="1"/>
</dbReference>
<feature type="domain" description="Ig-like" evidence="16">
    <location>
        <begin position="2446"/>
        <end position="2526"/>
    </location>
</feature>
<evidence type="ECO:0000256" key="7">
    <source>
        <dbReference type="ARBA" id="ARBA00023157"/>
    </source>
</evidence>
<feature type="disulfide bond" evidence="11">
    <location>
        <begin position="178"/>
        <end position="190"/>
    </location>
</feature>
<feature type="domain" description="Ig-like" evidence="16">
    <location>
        <begin position="4943"/>
        <end position="5025"/>
    </location>
</feature>
<feature type="disulfide bond" evidence="12">
    <location>
        <begin position="1574"/>
        <end position="1591"/>
    </location>
</feature>
<feature type="domain" description="Laminin EGF-like" evidence="15">
    <location>
        <begin position="1460"/>
        <end position="1509"/>
    </location>
</feature>
<comment type="caution">
    <text evidence="12">Lacks conserved residue(s) required for the propagation of feature annotation.</text>
</comment>
<evidence type="ECO:0000256" key="13">
    <source>
        <dbReference type="SAM" id="SignalP"/>
    </source>
</evidence>
<dbReference type="Gene3D" id="2.10.25.10">
    <property type="entry name" value="Laminin"/>
    <property type="match status" value="10"/>
</dbReference>
<dbReference type="InterPro" id="IPR003598">
    <property type="entry name" value="Ig_sub2"/>
</dbReference>
<dbReference type="Pfam" id="PF00053">
    <property type="entry name" value="EGF_laminin"/>
    <property type="match status" value="8"/>
</dbReference>
<feature type="domain" description="Ig-like" evidence="16">
    <location>
        <begin position="3090"/>
        <end position="3170"/>
    </location>
</feature>
<dbReference type="FunFam" id="2.10.25.10:FF:000106">
    <property type="entry name" value="Heparan sulfate proteoglycan 2"/>
    <property type="match status" value="1"/>
</dbReference>
<feature type="domain" description="Ig-like" evidence="16">
    <location>
        <begin position="4855"/>
        <end position="4938"/>
    </location>
</feature>
<dbReference type="SUPFAM" id="SSF82671">
    <property type="entry name" value="SEA domain"/>
    <property type="match status" value="1"/>
</dbReference>
<dbReference type="InterPro" id="IPR013151">
    <property type="entry name" value="Immunoglobulin_dom"/>
</dbReference>
<dbReference type="SMART" id="SM00181">
    <property type="entry name" value="EGF"/>
    <property type="match status" value="8"/>
</dbReference>
<feature type="domain" description="Ig-like" evidence="16">
    <location>
        <begin position="3624"/>
        <end position="3708"/>
    </location>
</feature>
<feature type="domain" description="Ig-like" evidence="16">
    <location>
        <begin position="2357"/>
        <end position="2443"/>
    </location>
</feature>
<evidence type="ECO:0000256" key="3">
    <source>
        <dbReference type="ARBA" id="ARBA00022530"/>
    </source>
</evidence>
<keyword evidence="3" id="KW-0272">Extracellular matrix</keyword>
<dbReference type="SMART" id="SM01411">
    <property type="entry name" value="Ephrin_rec_like"/>
    <property type="match status" value="4"/>
</dbReference>
<feature type="domain" description="Ig-like" evidence="16">
    <location>
        <begin position="2620"/>
        <end position="2701"/>
    </location>
</feature>
<evidence type="ECO:0000256" key="10">
    <source>
        <dbReference type="ARBA" id="ARBA00023319"/>
    </source>
</evidence>
<dbReference type="Pfam" id="PF00052">
    <property type="entry name" value="Laminin_B"/>
    <property type="match status" value="4"/>
</dbReference>
<evidence type="ECO:0000256" key="5">
    <source>
        <dbReference type="ARBA" id="ARBA00022737"/>
    </source>
</evidence>
<feature type="domain" description="Ig-like" evidence="16">
    <location>
        <begin position="2802"/>
        <end position="2882"/>
    </location>
</feature>
<dbReference type="InterPro" id="IPR013098">
    <property type="entry name" value="Ig_I-set"/>
</dbReference>
<keyword evidence="9 12" id="KW-0424">Laminin EGF-like domain</keyword>
<dbReference type="PROSITE" id="PS01248">
    <property type="entry name" value="EGF_LAM_1"/>
    <property type="match status" value="5"/>
</dbReference>
<feature type="domain" description="Ig-like" evidence="16">
    <location>
        <begin position="4505"/>
        <end position="4585"/>
    </location>
</feature>
<dbReference type="EMBL" id="KP995435">
    <property type="protein sequence ID" value="AKE31564.1"/>
    <property type="molecule type" value="Genomic_DNA"/>
</dbReference>
<dbReference type="PROSITE" id="PS50068">
    <property type="entry name" value="LDLRA_2"/>
    <property type="match status" value="3"/>
</dbReference>
<dbReference type="SMART" id="SM00180">
    <property type="entry name" value="EGF_Lam"/>
    <property type="match status" value="10"/>
</dbReference>
<dbReference type="Pfam" id="PF00047">
    <property type="entry name" value="ig"/>
    <property type="match status" value="7"/>
</dbReference>
<feature type="domain" description="Laminin EGF-like" evidence="15">
    <location>
        <begin position="1057"/>
        <end position="1107"/>
    </location>
</feature>
<feature type="domain" description="Ig-like" evidence="16">
    <location>
        <begin position="2076"/>
        <end position="2160"/>
    </location>
</feature>
<feature type="disulfide bond" evidence="11">
    <location>
        <begin position="238"/>
        <end position="253"/>
    </location>
</feature>
<dbReference type="FunFam" id="2.10.25.10:FF:000033">
    <property type="entry name" value="Laminin subunit alpha 2"/>
    <property type="match status" value="2"/>
</dbReference>
<dbReference type="PROSITE" id="PS50024">
    <property type="entry name" value="SEA"/>
    <property type="match status" value="1"/>
</dbReference>
<feature type="domain" description="Ig-like" evidence="16">
    <location>
        <begin position="4767"/>
        <end position="4850"/>
    </location>
</feature>
<dbReference type="PROSITE" id="PS50835">
    <property type="entry name" value="IG_LIKE"/>
    <property type="match status" value="38"/>
</dbReference>
<dbReference type="PROSITE" id="PS50027">
    <property type="entry name" value="EGF_LAM_2"/>
    <property type="match status" value="4"/>
</dbReference>
<feature type="domain" description="Ig-like" evidence="16">
    <location>
        <begin position="3889"/>
        <end position="3975"/>
    </location>
</feature>
<feature type="domain" description="Ig-like" evidence="16">
    <location>
        <begin position="3004"/>
        <end position="3085"/>
    </location>
</feature>
<evidence type="ECO:0000259" key="14">
    <source>
        <dbReference type="PROSITE" id="PS50024"/>
    </source>
</evidence>
<dbReference type="FunFam" id="2.10.25.10:FF:000407">
    <property type="entry name" value="Laminin subunit alpha-3"/>
    <property type="match status" value="1"/>
</dbReference>
<feature type="domain" description="Laminin IV type A" evidence="17">
    <location>
        <begin position="1650"/>
        <end position="1838"/>
    </location>
</feature>
<dbReference type="Pfam" id="PF07679">
    <property type="entry name" value="I-set"/>
    <property type="match status" value="5"/>
</dbReference>
<feature type="domain" description="Ig-like" evidence="16">
    <location>
        <begin position="2267"/>
        <end position="2350"/>
    </location>
</feature>
<feature type="domain" description="Ig-like" evidence="16">
    <location>
        <begin position="3355"/>
        <end position="3439"/>
    </location>
</feature>
<dbReference type="PANTHER" id="PTHR12231">
    <property type="entry name" value="CTX-RELATED TYPE I TRANSMEMBRANE PROTEIN"/>
    <property type="match status" value="1"/>
</dbReference>
<evidence type="ECO:0000256" key="8">
    <source>
        <dbReference type="ARBA" id="ARBA00023180"/>
    </source>
</evidence>
<feature type="signal peptide" evidence="13">
    <location>
        <begin position="1"/>
        <end position="24"/>
    </location>
</feature>
<reference evidence="18" key="1">
    <citation type="journal article" date="2015" name="PLoS ONE">
        <title>Evolution of the Perlecan/HSPG2 Gene and Its Activation in Regenerating Nematostella vectensis.</title>
        <authorList>
            <person name="Warren C.R."/>
            <person name="Kassir E."/>
            <person name="Spurlin J."/>
            <person name="Martinez J."/>
            <person name="Putnam N.H."/>
            <person name="Farach-Carson M.C."/>
        </authorList>
    </citation>
    <scope>NUCLEOTIDE SEQUENCE</scope>
</reference>
<accession>A0A0F6QN00</accession>
<feature type="disulfide bond" evidence="12">
    <location>
        <begin position="1593"/>
        <end position="1602"/>
    </location>
</feature>
<feature type="domain" description="Laminin IV type A" evidence="17">
    <location>
        <begin position="1249"/>
        <end position="1426"/>
    </location>
</feature>
<feature type="domain" description="Ig-like" evidence="16">
    <location>
        <begin position="298"/>
        <end position="390"/>
    </location>
</feature>
<evidence type="ECO:0000256" key="11">
    <source>
        <dbReference type="PROSITE-ProRule" id="PRU00124"/>
    </source>
</evidence>
<evidence type="ECO:0000256" key="1">
    <source>
        <dbReference type="ARBA" id="ARBA00004302"/>
    </source>
</evidence>
<dbReference type="InterPro" id="IPR000742">
    <property type="entry name" value="EGF"/>
</dbReference>
<dbReference type="InterPro" id="IPR023415">
    <property type="entry name" value="LDLR_class-A_CS"/>
</dbReference>
<feature type="disulfide bond" evidence="11">
    <location>
        <begin position="226"/>
        <end position="244"/>
    </location>
</feature>
<proteinExistence type="predicted"/>
<dbReference type="InterPro" id="IPR051170">
    <property type="entry name" value="Neural/epithelial_adhesion"/>
</dbReference>
<feature type="domain" description="Ig-like" evidence="16">
    <location>
        <begin position="4415"/>
        <end position="4501"/>
    </location>
</feature>
<feature type="domain" description="Ig-like" evidence="16">
    <location>
        <begin position="4155"/>
        <end position="4235"/>
    </location>
</feature>
<sequence length="5292" mass="566268">MTALKNLNLIILLLVILLTNQIRGQEDFHEFYSEYSSEYENNQGYSDVVVSSINRAEISAVDRYSGRIRLTEENFTPILTTKNSTEFQTLATNVSEAIEGIFQNETGITEVRVISFASGSVVAIFEVLTDGSISQNVIQSRLSQAISTGNINAIAVDPNYFSFNKNEVTQNTPTLKPCASGEFRCRNGECVNSTLRCNAEPECTDYSDESNCVYPSRDCSVQQSRCQNNRCIGLFSICDGRDDCFDNSDEKNCVDKPGTCRSVEFTCQNSTIPCTLLAYQCDGVRDCSDGSDELGCPPTIVQNPISNQDLASGQTLNLRCTAIGTPTPIITWTWDGGNLPDYVQMTSISGVGTLTIRNVSESNTGRYTCYAINKMAMINVNSPSAAVVVAGSTTIYNCSNGTFNDIATSSQACEKCFCFGATTECSSSLLNVSEVAMPIIGAGGRNSISIVNSQMIELNTTQYTFNTAAERITAQNIDALPPDTYYWRMPDQYIGNWLTAYGGVARFSIQYSLSSGATAPVNPDATYDIIASGNGIFLAYKFSKMSAPNIINSFEVRVEQIIGRSSTEVAYQGLYSWQFYLALISLEFGVPLPQVQLLRISRLSLTSALPAITYSRRAYRVEKCECPTGYTGLSCQNCASGYYQLQEGPTVRRCVPACQCNNHASQCDLTTRADIKYFINIFHNKNCAHNTIGDHCEFCKPGYFGDAENGTRFDCSPCPCPLTISINQFSKTCILASDGKANCTDCPNGYDGRFCEICVLPYEGDPTIPGERCKLIQCSTIGSTSPVINVNTSACDCKVNVEGPKCDKCKSGTFHLAQFKAKGCTNCYCRGVSTDCTSSNLFKGQLLNEFIYSAHNYTLTVSDLSFTPPLARPQVNPSIRMLVFEEWSLVPQNLTYYWRLPSEFLGNKLGSYGGTLKFTISYRAEQLYNNITYPEVIIIGDYYNLTAAFPEYIGPNTKAYTVNIREQYWFLTNGSIATRAILLNILSNVRAILIRATHQPKMITTRIAKVSLTVLSDTDVGLGRASETENCTCPLGYEGTKCSAGFKRTENGTCGPCFCYGHAVTCDFSGNGACIDCQHNTTGYHCDRCKPGFYGNATNGSPQACQSCPCPLTVASNRIYHNHRFSPTCFLATDGKPTCSNCANEYEGRNCESCRERYYGDPRQVGDTCKIKSPCDVRGSLSPWPNSGGICDRCKNNVEGNLCQFCKQGYFNLQESNTDGCNECFCFNLSTSCAPSSKALTVIGSGFTLSSNGFMFGNKNKSLLYANGDLTISQNDAYLTFDKFNTLPIQNYYWYLPNEYLGNKVGSYGSELSFTISYRSRTNGTGQLLTVELMGSQQTLTFTDNQLRAPITNVGYDIPLTETNWRKSNGQIAGRADLMFVLAKIDAILISGVLSTEMISTSIRDVAMAELSNEVTNTSAASFVEVCNCPQGYTGTSCEYCAKGYRRIATGNYFGRCVPCFCNGHSTDCNSETGQCINCKHNTTGFNCETCLSKFYGNATTGTANDCKLCPCPLSLSSNQFSQGCIQSANGSITCQNCNTGYVGLNCERCAPGYTGNPNTPGGSCVDISLYCNCDMRGSLNYSCSPTTRQCFCKDNVEGIRCDRCKSGTFDLQATHSDGCLKCFCNGRANACSSAPYNRGNVQQIFIGQSDINNFIFGNDQETYLGNQDGQYFSVNVSSNSLKFTRYMPDFNGTMYYWYLPNLFRGNKVTAYGGQLRYAISYTDANNNANETSVSGPDVEIKGSGIILQYFDGRQQILAANSRHAFSIALTEQKNWNLESTGDAATRDEVLLALADIEYIRIRAKYNQNWLTTSIFGIEMDNGFVGNSNRPSAHDVEVCSCSTGYIGTSCTECDAGYTLKDSSLRVRSECISCRCNGHSATCDTVVGTCTGCHFSTTGDHCEFCALGYYGNATVGTIDDCKPCPCPLNITSNRFSDTCTASNSGAINCTNCQPGYTGLDCGECAVGYIGNPRVPGGKCVIRTPPTATISPDAALVDDASNVTFRCQITGANPISIIWRTIPDNTRMARVLNSKEAILNLIDLHGSDSGYIQCAVSNPYGSVNAFATLKVNEINRVPSNCRLQPIIGTTVYRLPQYGSGVWNCSSCSEPPNVIAWSRGRENEPLPSQFIDRFGVVEIRNGTELDSGEYKCFSSNRWSTALAYGFIIFGVPTPPQVSVQPTSLDVNEDDRVQIVCNCSGNPPPTLQWSATDGSNLSKTVNIQRIGFKRIDLIFNQIKIQNRTYNCSGFSPEGLAWDSTHVIARGAKGTPKPTITPKSLRVTAGNQANFTCSASGYQPITYSWSRSENLSPFLQVNPTSGSFHLNPATVDDAATYTCTARNAAGERNVVATLAVDPNFKPFVKVVPDSITAQGGSSVTLTCHIAASPVAVISWKRLSGQALQSVPSNSNSSSIFIIPFLKDEDIDTYICQANNTEGTSQATSKVIKNLPTPSILPAFNISIVEGENAKFTCRSSGSAANATWVNINNSRIITASDGSMTIGAIQLSDEKAYQCNLTNAVGTVVAIAYLEVLEIPKNVIIRPPAQVINQNTVGQFDCSSTTSGVAFRWTKIDGSPLPNNTITYPNGTLIIRSANAVDEGRYVCVVSNRAANITAVGNLSVTRIPVVQITPSNLIVNQNSNVSFACSSTTSPADIIWLTTGSNLLLGNARHTDNGVLNIISAQSSDSGSYTCNLNNTAGRDSKNVTLFVIVPPQAAVNPTAVNIAESSTIIQVQCSSTINSATGPDRVNITWSRDDGTLPNSAAISPDGVLSLNASTRENSGVYRCTTVNPAGQSSTTSTVTIVALPVPVIKPFTTIQVNEGGNASFNCYSNSSNASVIWSRSDGGALGSNVIVDGSGSLTFTSAARTNNASFICSLGNIAGMTRITARLIVVVLPEVRISPINGSIVEGANRTFSCASVTSPGQITWYKAGASQLPSNINQDSNNNLVITSASQQDSGEYVCNITNSFGSNTGITFINVIGKNNSRKMLRHLNNLKPIELFTLKLGQPLAVISPSNAIAITAGQNTTIRCYSNTSQATVRWRRADNTPFRNEVEQNSGNLEIIVAASENNRRYVCIVANIAGVNQATMSVIVIPPVAFVSLRNQTTAETAKASFFCNSTSSPGNITWSRVDGNNLPSSSIITNGILGLSSIDYSMRGQYRCTVRNQAGEDSAITELFVIVRPYPIVIPSVSQTVNQGEFVQFNCYSNTSDAAATWTFSNGAALTSRYRQNSNGSLIIQSAIGSDERGFRCTLTNIAGSRLIIVSLTVIPPVAHISPTSQTVAAGAKVHISCISNTTGGSIAWSRSTGSPLQSNTVVSTNGEVLAITNPTSADSGQYTCLITNSAGSDSATSVLTVHHIPEAQILPSSAVTINIGEAITFICNSTSSPASIRWTTASGSPLPPNSIDKGDGNLTIFNANKGNQISYRCTLDNIAGSVSRDAQLIVIAIPVAVITPETNTEAAVGEDVQFTCRSSTDAAKAEWSRKDGRVFQDNVNFLGNNDTIVFTNSTTNNTGDFVCILVNSAGRASATATLSIIIDTPAIVKFYPSRIVQQPVGKNFTVSCNTTVAVSSVRWHLPGDRPLPNNVIDKGNGMLEFYNTIPSMSQSYICNITNIAGAIDSPIQIKIVSPPIGHLSTPRVYYTVSGHLTRIVCSSNSSINETTAIWSRKDGTPLASNVQQSDGILTINAAESSNDGAYLCNLTNIAASDSIDVTLIVVDPPIVNIVPSANWRVDEGRNISIACNSSSSPAAISWTTSDNSPFSGNVYEPSTGILFISSATSNNDKQYTCTLSNIAGNSSAPIDLTVTVPYPSISVSTNVVVAEGTNLTPRCSSNTSAANVAWIRADGRVLSPAVQSGQELRFINATSELDGTYLCNVSNTAGSNTAFINVTVIIPIVDISPSNDVVIDERNDVSFTCRSTTSFANVTWSTADSSPFPSNVRQLPGGILSITSVAAINDKQYKCQLTNYAGSTIATANLTVTLIPYPVINTTQDVVVLETRNLIISCSSNTSAANVIWRRANGSQVSPAVQNNQNLRLMSVRQPTEGVYECNVTNTAGSNIISVNVTILCIPRIGLIPATNVSLIEGNDQNFTCYSTSSPAQITWQTVDGSPFDSNVRQLPGGVLSIISATPTNKRGYRCTLRNAAGTASISASITVVIPYPYIDVSANNLLKAEKNLSVTCSSNTSSANVVWTRADGREIAPASVFENTLRLFSANANMTGTYVCNVSNIAGSNTASISVTVVYEPMPYIAPTVNQTVDEGRNISFFCNSTSSPATVKWITADNSALENNIRQLSDGSLYISSAIASNEKAYICLLSNFAGNSTITARLVVTRIPYPAINVSVNNILIEGKSFTASCQSNTSDANVIWARADGRPLAPATQSGKELRLTNASSTLEGVYLCSATNTAGSNTASINITVIIPVVSIVPATNQIVDEGKDISFTCSSATSPATATWRTADNSPFESNVRQFSNGTLLITSATAASEKQYICTLSNLAGNRSETVKLTVTIPYPSINVAKDIIMIEGTNLTSICASNTSSAIVTWTRADGRPLAPAVQFGQELRLRNATSAIEGIYNCNVSNTAGSNTARINITVICKHFPIIVVSPSDNVKVDEGRNLLLSCASSTSPASVKWTTSDGSPLPSNANQLTNGSLNIVSAFANNEKQYVCVLSNFAGNESASIHVNVTYIPFPSINVSKSNTVLEGQDLVIHCISNTSAANTIWSRTDGRVLAPAIQSNQELLIVNASKSMQGNYNCNTSNSAGTNTFSVGITVIRPRIALSERSVTILEGRSTVVSCSSSSDPATITWSKNDYSPLPSNFSANAQGVLTVNFANAATAGVYRCHLSNAAGNVTDVVTISVTLIPSAAITPVNTTILEGRQYSFTCNSSTSPASAIWSQLGVATLPNNVRSFSNGTLIINSATADNIGTYRCYLANAAGNDTAFTTIQMILYPVVWITPDSQRVIVETSLQFTCQSNSSAGQITWSRTDGQSLQLHATQIGNRLLFNNTQERNSGSYTCSITNAAGTINSSVTLTVNPLINAIIDKPQQFIAVGGSAVYNCSSDSTEGETVTWSKGSGGSFPSNIVQSGTVLTISSAVVNDSGSYNCTTSKGQISATSVAVLTVIRTSPTVSVSPSSLTVLRGGSVMLLCDPQNSLQTTSNWTKSGGSLPSGYSFNDTHLALRRLPDGNSNYMCNVTNIAGLASASTSITINFPRASISPSVNPLVLKAGDTAPTHTCNGAGIPSVTGRRWTAADGVTISFFEAFGNRLTLRNVNAAKAKPYVCTVTSTIGSSTTILDVKIA</sequence>
<name>A0A0F6QN00_TRIAD</name>
<feature type="domain" description="Laminin IV type A" evidence="17">
    <location>
        <begin position="443"/>
        <end position="623"/>
    </location>
</feature>
<dbReference type="PROSITE" id="PS01209">
    <property type="entry name" value="LDLRA_1"/>
    <property type="match status" value="2"/>
</dbReference>
<dbReference type="SUPFAM" id="SSF48726">
    <property type="entry name" value="Immunoglobulin"/>
    <property type="match status" value="36"/>
</dbReference>
<keyword evidence="5" id="KW-0677">Repeat</keyword>
<keyword evidence="8" id="KW-0325">Glycoprotein</keyword>
<dbReference type="SUPFAM" id="SSF57424">
    <property type="entry name" value="LDL receptor-like module"/>
    <property type="match status" value="3"/>
</dbReference>
<dbReference type="InterPro" id="IPR056863">
    <property type="entry name" value="LMN_ATRN_NET-like_EGF"/>
</dbReference>
<evidence type="ECO:0000256" key="2">
    <source>
        <dbReference type="ARBA" id="ARBA00022525"/>
    </source>
</evidence>
<dbReference type="SMART" id="SM00408">
    <property type="entry name" value="IGc2"/>
    <property type="match status" value="37"/>
</dbReference>
<dbReference type="InterPro" id="IPR002049">
    <property type="entry name" value="LE_dom"/>
</dbReference>
<dbReference type="InterPro" id="IPR036364">
    <property type="entry name" value="SEA_dom_sf"/>
</dbReference>
<feature type="disulfide bond" evidence="11">
    <location>
        <begin position="185"/>
        <end position="203"/>
    </location>
</feature>
<feature type="domain" description="Ig-like" evidence="16">
    <location>
        <begin position="4331"/>
        <end position="4411"/>
    </location>
</feature>
<feature type="domain" description="Ig-like" evidence="16">
    <location>
        <begin position="3178"/>
        <end position="3262"/>
    </location>
</feature>
<dbReference type="FunFam" id="2.10.25.10:FF:000188">
    <property type="entry name" value="Laminin subunit gamma 2"/>
    <property type="match status" value="2"/>
</dbReference>
<evidence type="ECO:0000256" key="12">
    <source>
        <dbReference type="PROSITE-ProRule" id="PRU00460"/>
    </source>
</evidence>
<feature type="disulfide bond" evidence="12">
    <location>
        <begin position="1572"/>
        <end position="1584"/>
    </location>
</feature>
<dbReference type="CDD" id="cd00096">
    <property type="entry name" value="Ig"/>
    <property type="match status" value="3"/>
</dbReference>
<gene>
    <name evidence="18" type="primary">perl 1</name>
</gene>
<dbReference type="GO" id="GO:0005604">
    <property type="term" value="C:basement membrane"/>
    <property type="evidence" value="ECO:0007669"/>
    <property type="project" value="UniProtKB-SubCell"/>
</dbReference>
<dbReference type="CDD" id="cd00055">
    <property type="entry name" value="EGF_Lam"/>
    <property type="match status" value="9"/>
</dbReference>
<feature type="domain" description="Ig-like" evidence="16">
    <location>
        <begin position="3444"/>
        <end position="3529"/>
    </location>
</feature>
<feature type="domain" description="Laminin IV type A" evidence="17">
    <location>
        <begin position="852"/>
        <end position="1030"/>
    </location>
</feature>
<protein>
    <submittedName>
        <fullName evidence="18">Perlecan-like perl 1 protein</fullName>
    </submittedName>
</protein>
<dbReference type="InterPro" id="IPR000034">
    <property type="entry name" value="Laminin_IV"/>
</dbReference>
<evidence type="ECO:0000256" key="9">
    <source>
        <dbReference type="ARBA" id="ARBA00023292"/>
    </source>
</evidence>
<dbReference type="Gene3D" id="2.60.40.10">
    <property type="entry name" value="Immunoglobulins"/>
    <property type="match status" value="36"/>
</dbReference>
<dbReference type="InterPro" id="IPR003599">
    <property type="entry name" value="Ig_sub"/>
</dbReference>
<feature type="domain" description="SEA" evidence="14">
    <location>
        <begin position="60"/>
        <end position="168"/>
    </location>
</feature>
<feature type="domain" description="Ig-like" evidence="16">
    <location>
        <begin position="3805"/>
        <end position="3885"/>
    </location>
</feature>
<feature type="domain" description="Ig-like" evidence="16">
    <location>
        <begin position="3535"/>
        <end position="3623"/>
    </location>
</feature>
<feature type="domain" description="Ig-like" evidence="16">
    <location>
        <begin position="5204"/>
        <end position="5292"/>
    </location>
</feature>
<keyword evidence="6" id="KW-0084">Basement membrane</keyword>
<evidence type="ECO:0000256" key="4">
    <source>
        <dbReference type="ARBA" id="ARBA00022729"/>
    </source>
</evidence>
<organism evidence="18">
    <name type="scientific">Trichoplax adhaerens</name>
    <name type="common">Trichoplax reptans</name>
    <dbReference type="NCBI Taxonomy" id="10228"/>
    <lineage>
        <taxon>Eukaryota</taxon>
        <taxon>Metazoa</taxon>
        <taxon>Placozoa</taxon>
        <taxon>Uniplacotomia</taxon>
        <taxon>Trichoplacea</taxon>
        <taxon>Trichoplacidae</taxon>
        <taxon>Trichoplax</taxon>
    </lineage>
</organism>
<dbReference type="Pfam" id="PF13895">
    <property type="entry name" value="Ig_2"/>
    <property type="match status" value="1"/>
</dbReference>
<dbReference type="InterPro" id="IPR002172">
    <property type="entry name" value="LDrepeatLR_classA_rpt"/>
</dbReference>
<evidence type="ECO:0000256" key="6">
    <source>
        <dbReference type="ARBA" id="ARBA00022869"/>
    </source>
</evidence>
<feature type="disulfide bond" evidence="11">
    <location>
        <begin position="219"/>
        <end position="231"/>
    </location>
</feature>
<feature type="domain" description="Ig-like" evidence="16">
    <location>
        <begin position="2172"/>
        <end position="2243"/>
    </location>
</feature>
<evidence type="ECO:0000313" key="18">
    <source>
        <dbReference type="EMBL" id="AKE31564.1"/>
    </source>
</evidence>
<dbReference type="Pfam" id="PF01390">
    <property type="entry name" value="SEA"/>
    <property type="match status" value="1"/>
</dbReference>
<feature type="disulfide bond" evidence="12">
    <location>
        <begin position="1077"/>
        <end position="1086"/>
    </location>
</feature>
<feature type="domain" description="Ig-like" evidence="16">
    <location>
        <begin position="4683"/>
        <end position="4763"/>
    </location>
</feature>
<keyword evidence="10" id="KW-0393">Immunoglobulin domain</keyword>
<feature type="domain" description="Ig-like" evidence="16">
    <location>
        <begin position="2708"/>
        <end position="2797"/>
    </location>
</feature>
<evidence type="ECO:0000259" key="15">
    <source>
        <dbReference type="PROSITE" id="PS50027"/>
    </source>
</evidence>
<feature type="domain" description="Ig-like" evidence="16">
    <location>
        <begin position="1984"/>
        <end position="2070"/>
    </location>
</feature>
<dbReference type="InterPro" id="IPR000082">
    <property type="entry name" value="SEA_dom"/>
</dbReference>
<feature type="domain" description="Laminin EGF-like" evidence="15">
    <location>
        <begin position="1572"/>
        <end position="1622"/>
    </location>
</feature>
<keyword evidence="4 13" id="KW-0732">Signal</keyword>
<feature type="disulfide bond" evidence="12">
    <location>
        <begin position="1479"/>
        <end position="1488"/>
    </location>
</feature>
<dbReference type="SMART" id="SM00409">
    <property type="entry name" value="IG"/>
    <property type="match status" value="36"/>
</dbReference>
<feature type="domain" description="Ig-like" evidence="16">
    <location>
        <begin position="4592"/>
        <end position="4678"/>
    </location>
</feature>
<evidence type="ECO:0000259" key="16">
    <source>
        <dbReference type="PROSITE" id="PS50835"/>
    </source>
</evidence>
<evidence type="ECO:0000259" key="17">
    <source>
        <dbReference type="PROSITE" id="PS51115"/>
    </source>
</evidence>
<dbReference type="Pfam" id="PF00057">
    <property type="entry name" value="Ldl_recept_a"/>
    <property type="match status" value="3"/>
</dbReference>
<feature type="domain" description="Ig-like" evidence="16">
    <location>
        <begin position="2891"/>
        <end position="2971"/>
    </location>
</feature>
<feature type="domain" description="Ig-like" evidence="16">
    <location>
        <begin position="5028"/>
        <end position="5113"/>
    </location>
</feature>
<dbReference type="SUPFAM" id="SSF57196">
    <property type="entry name" value="EGF/Laminin"/>
    <property type="match status" value="9"/>
</dbReference>
<dbReference type="InterPro" id="IPR036055">
    <property type="entry name" value="LDL_receptor-like_sf"/>
</dbReference>
<keyword evidence="7 12" id="KW-1015">Disulfide bond</keyword>
<dbReference type="Pfam" id="PF24973">
    <property type="entry name" value="EGF_LMN_ATRN"/>
    <property type="match status" value="4"/>
</dbReference>
<dbReference type="PANTHER" id="PTHR12231:SF253">
    <property type="entry name" value="DPR-INTERACTING PROTEIN ETA, ISOFORM B-RELATED"/>
    <property type="match status" value="1"/>
</dbReference>
<feature type="disulfide bond" evidence="11">
    <location>
        <begin position="197"/>
        <end position="212"/>
    </location>
</feature>
<feature type="domain" description="Ig-like" evidence="16">
    <location>
        <begin position="3265"/>
        <end position="3350"/>
    </location>
</feature>
<dbReference type="SMART" id="SM00281">
    <property type="entry name" value="LamB"/>
    <property type="match status" value="3"/>
</dbReference>
<keyword evidence="2" id="KW-0964">Secreted</keyword>
<dbReference type="GO" id="GO:0030154">
    <property type="term" value="P:cell differentiation"/>
    <property type="evidence" value="ECO:0007669"/>
    <property type="project" value="UniProtKB-ARBA"/>
</dbReference>
<feature type="domain" description="Ig-like" evidence="16">
    <location>
        <begin position="4065"/>
        <end position="4149"/>
    </location>
</feature>
<dbReference type="InterPro" id="IPR007110">
    <property type="entry name" value="Ig-like_dom"/>
</dbReference>
<feature type="domain" description="Ig-like" evidence="16">
    <location>
        <begin position="3715"/>
        <end position="3801"/>
    </location>
</feature>
<comment type="subcellular location">
    <subcellularLocation>
        <location evidence="1">Secreted</location>
        <location evidence="1">Extracellular space</location>
        <location evidence="1">Extracellular matrix</location>
        <location evidence="1">Basement membrane</location>
    </subcellularLocation>
</comment>
<dbReference type="Pfam" id="PF13927">
    <property type="entry name" value="Ig_3"/>
    <property type="match status" value="9"/>
</dbReference>
<feature type="domain" description="Ig-like" evidence="16">
    <location>
        <begin position="4240"/>
        <end position="4326"/>
    </location>
</feature>
<dbReference type="InterPro" id="IPR013783">
    <property type="entry name" value="Ig-like_fold"/>
</dbReference>
<feature type="chain" id="PRO_5002508701" evidence="13">
    <location>
        <begin position="25"/>
        <end position="5292"/>
    </location>
</feature>
<feature type="domain" description="Ig-like" evidence="16">
    <location>
        <begin position="3980"/>
        <end position="4060"/>
    </location>
</feature>
<dbReference type="CDD" id="cd00112">
    <property type="entry name" value="LDLa"/>
    <property type="match status" value="3"/>
</dbReference>
<feature type="domain" description="Laminin EGF-like" evidence="15">
    <location>
        <begin position="1873"/>
        <end position="1922"/>
    </location>
</feature>